<evidence type="ECO:0000313" key="2">
    <source>
        <dbReference type="Proteomes" id="UP000029264"/>
    </source>
</evidence>
<dbReference type="OrthoDB" id="6272562at2"/>
<dbReference type="RefSeq" id="WP_037442448.1">
    <property type="nucleotide sequence ID" value="NZ_JPEO01000006.1"/>
</dbReference>
<proteinExistence type="predicted"/>
<dbReference type="STRING" id="1515746.HR45_10020"/>
<protein>
    <submittedName>
        <fullName evidence="1">Uncharacterized protein</fullName>
    </submittedName>
</protein>
<dbReference type="eggNOG" id="ENOG5032SC5">
    <property type="taxonomic scope" value="Bacteria"/>
</dbReference>
<evidence type="ECO:0000313" key="1">
    <source>
        <dbReference type="EMBL" id="KFZ37351.1"/>
    </source>
</evidence>
<dbReference type="EMBL" id="JPEO01000006">
    <property type="protein sequence ID" value="KFZ37351.1"/>
    <property type="molecule type" value="Genomic_DNA"/>
</dbReference>
<comment type="caution">
    <text evidence="1">The sequence shown here is derived from an EMBL/GenBank/DDBJ whole genome shotgun (WGS) entry which is preliminary data.</text>
</comment>
<organism evidence="1 2">
    <name type="scientific">Shewanella mangrovi</name>
    <dbReference type="NCBI Taxonomy" id="1515746"/>
    <lineage>
        <taxon>Bacteria</taxon>
        <taxon>Pseudomonadati</taxon>
        <taxon>Pseudomonadota</taxon>
        <taxon>Gammaproteobacteria</taxon>
        <taxon>Alteromonadales</taxon>
        <taxon>Shewanellaceae</taxon>
        <taxon>Shewanella</taxon>
    </lineage>
</organism>
<gene>
    <name evidence="1" type="ORF">HR45_10020</name>
</gene>
<dbReference type="AlphaFoldDB" id="A0A094JY85"/>
<sequence length="172" mass="19505">MSKPTLDELIEQTPTELSPERDLWPDIATKLEQSAASKPALNVSWRGLSIACSLLLAALLGYQFSQHRVDNDPQMLAMLATLKQQHQQQIALLEQSGHFGQWQKASLTAPLSQGVSQLQEASDKIYHALEQNPRDQQLWQLWLWTQQRQIELLTQGQQLPTQMNSVQQGLQI</sequence>
<dbReference type="Proteomes" id="UP000029264">
    <property type="component" value="Unassembled WGS sequence"/>
</dbReference>
<accession>A0A094JY85</accession>
<keyword evidence="2" id="KW-1185">Reference proteome</keyword>
<reference evidence="1 2" key="1">
    <citation type="submission" date="2014-06" db="EMBL/GenBank/DDBJ databases">
        <title>Shewanella sp. YQH10.</title>
        <authorList>
            <person name="Liu Y."/>
            <person name="Zeng R."/>
        </authorList>
    </citation>
    <scope>NUCLEOTIDE SEQUENCE [LARGE SCALE GENOMIC DNA]</scope>
    <source>
        <strain evidence="1 2">YQH10</strain>
    </source>
</reference>
<name>A0A094JY85_9GAMM</name>